<dbReference type="EMBL" id="CP009515">
    <property type="protein sequence ID" value="AKB75669.1"/>
    <property type="molecule type" value="Genomic_DNA"/>
</dbReference>
<keyword evidence="5 6" id="KW-0472">Membrane</keyword>
<gene>
    <name evidence="7" type="ORF">MSLAZ_2408</name>
</gene>
<feature type="transmembrane region" description="Helical" evidence="6">
    <location>
        <begin position="140"/>
        <end position="160"/>
    </location>
</feature>
<evidence type="ECO:0000256" key="3">
    <source>
        <dbReference type="ARBA" id="ARBA00022692"/>
    </source>
</evidence>
<keyword evidence="2" id="KW-1003">Cell membrane</keyword>
<dbReference type="Pfam" id="PF03706">
    <property type="entry name" value="LPG_synthase_TM"/>
    <property type="match status" value="1"/>
</dbReference>
<evidence type="ECO:0000256" key="5">
    <source>
        <dbReference type="ARBA" id="ARBA00023136"/>
    </source>
</evidence>
<protein>
    <submittedName>
        <fullName evidence="7">Integral membrane protein</fullName>
    </submittedName>
</protein>
<proteinExistence type="predicted"/>
<feature type="transmembrane region" description="Helical" evidence="6">
    <location>
        <begin position="60"/>
        <end position="79"/>
    </location>
</feature>
<dbReference type="PANTHER" id="PTHR37693">
    <property type="entry name" value="PHOSPHATIDYLGLYCEROL LYSYLTRANSFERASE"/>
    <property type="match status" value="1"/>
</dbReference>
<evidence type="ECO:0000256" key="6">
    <source>
        <dbReference type="SAM" id="Phobius"/>
    </source>
</evidence>
<evidence type="ECO:0000256" key="1">
    <source>
        <dbReference type="ARBA" id="ARBA00004651"/>
    </source>
</evidence>
<dbReference type="KEGG" id="mls:MSLAZ_2408"/>
<dbReference type="PATRIC" id="fig|1434111.4.peg.3206"/>
<sequence length="330" mass="36168">MISILSIVIVLIFTLDTTTTEIVRKIRPEYLLAALGIHMLSFIIWGLRTKSMASALGHKIGIITALEIVISSTFVAAITPSSIGGEPLRIHLLSQNQMPIGKATAVVLGERLLDAILILLIAPFSLLLFHGIMSNPTLDIVLISGELLLIVSLIFVLYAVLRPHNIKLAINVLVGWIARLGGKKTGSKLSKLSESIDREMEEFHNSMHIFFTEGRKGLFYGSIYTVIFWIVEFSLLPVILLGLNQAPSVMIAFAAQAILMIILIVPLTPGSSGIAEFSAITLFSFFVPANALGITVAAWRAFTFYINLLVGGFVCFKLLKNTEMIQKYIK</sequence>
<feature type="transmembrane region" description="Helical" evidence="6">
    <location>
        <begin position="302"/>
        <end position="319"/>
    </location>
</feature>
<dbReference type="Proteomes" id="UP000033072">
    <property type="component" value="Chromosome"/>
</dbReference>
<dbReference type="HOGENOM" id="CLU_039146_1_0_2"/>
<organism evidence="7 8">
    <name type="scientific">Methanosarcina lacustris Z-7289</name>
    <dbReference type="NCBI Taxonomy" id="1434111"/>
    <lineage>
        <taxon>Archaea</taxon>
        <taxon>Methanobacteriati</taxon>
        <taxon>Methanobacteriota</taxon>
        <taxon>Stenosarchaea group</taxon>
        <taxon>Methanomicrobia</taxon>
        <taxon>Methanosarcinales</taxon>
        <taxon>Methanosarcinaceae</taxon>
        <taxon>Methanosarcina</taxon>
    </lineage>
</organism>
<keyword evidence="4 6" id="KW-1133">Transmembrane helix</keyword>
<dbReference type="PANTHER" id="PTHR37693:SF1">
    <property type="entry name" value="INTEGRAL MEMBRANE PROTEIN"/>
    <property type="match status" value="1"/>
</dbReference>
<dbReference type="AlphaFoldDB" id="A0A0E3S3V3"/>
<evidence type="ECO:0000313" key="7">
    <source>
        <dbReference type="EMBL" id="AKB75669.1"/>
    </source>
</evidence>
<accession>A0A0E3S3V3</accession>
<feature type="transmembrane region" description="Helical" evidence="6">
    <location>
        <begin position="115"/>
        <end position="133"/>
    </location>
</feature>
<dbReference type="InterPro" id="IPR022791">
    <property type="entry name" value="L-PG_synthase/AglD"/>
</dbReference>
<dbReference type="NCBIfam" id="TIGR00374">
    <property type="entry name" value="flippase-like domain"/>
    <property type="match status" value="1"/>
</dbReference>
<name>A0A0E3S3V3_9EURY</name>
<feature type="transmembrane region" description="Helical" evidence="6">
    <location>
        <begin position="277"/>
        <end position="296"/>
    </location>
</feature>
<evidence type="ECO:0000313" key="8">
    <source>
        <dbReference type="Proteomes" id="UP000033072"/>
    </source>
</evidence>
<feature type="transmembrane region" description="Helical" evidence="6">
    <location>
        <begin position="246"/>
        <end position="265"/>
    </location>
</feature>
<evidence type="ECO:0000256" key="4">
    <source>
        <dbReference type="ARBA" id="ARBA00022989"/>
    </source>
</evidence>
<feature type="transmembrane region" description="Helical" evidence="6">
    <location>
        <begin position="30"/>
        <end position="48"/>
    </location>
</feature>
<dbReference type="GO" id="GO:0005886">
    <property type="term" value="C:plasma membrane"/>
    <property type="evidence" value="ECO:0007669"/>
    <property type="project" value="UniProtKB-SubCell"/>
</dbReference>
<reference evidence="7 8" key="1">
    <citation type="submission" date="2014-07" db="EMBL/GenBank/DDBJ databases">
        <title>Methanogenic archaea and the global carbon cycle.</title>
        <authorList>
            <person name="Henriksen J.R."/>
            <person name="Luke J."/>
            <person name="Reinhart S."/>
            <person name="Benedict M.N."/>
            <person name="Youngblut N.D."/>
            <person name="Metcalf M.E."/>
            <person name="Whitaker R.J."/>
            <person name="Metcalf W.W."/>
        </authorList>
    </citation>
    <scope>NUCLEOTIDE SEQUENCE [LARGE SCALE GENOMIC DNA]</scope>
    <source>
        <strain evidence="7 8">Z-7289</strain>
    </source>
</reference>
<keyword evidence="8" id="KW-1185">Reference proteome</keyword>
<keyword evidence="3 6" id="KW-0812">Transmembrane</keyword>
<comment type="subcellular location">
    <subcellularLocation>
        <location evidence="1">Cell membrane</location>
        <topology evidence="1">Multi-pass membrane protein</topology>
    </subcellularLocation>
</comment>
<dbReference type="STRING" id="1434111.MSLAZ_2408"/>
<evidence type="ECO:0000256" key="2">
    <source>
        <dbReference type="ARBA" id="ARBA00022475"/>
    </source>
</evidence>
<feature type="transmembrane region" description="Helical" evidence="6">
    <location>
        <begin position="217"/>
        <end position="240"/>
    </location>
</feature>